<name>A0A2C6KHC1_9APIC</name>
<dbReference type="AlphaFoldDB" id="A0A2C6KHC1"/>
<feature type="compositionally biased region" description="Low complexity" evidence="1">
    <location>
        <begin position="368"/>
        <end position="382"/>
    </location>
</feature>
<dbReference type="GeneID" id="94432561"/>
<feature type="compositionally biased region" description="Polar residues" evidence="1">
    <location>
        <begin position="902"/>
        <end position="911"/>
    </location>
</feature>
<reference evidence="2 3" key="1">
    <citation type="journal article" date="2017" name="Int. J. Parasitol.">
        <title>The genome of the protozoan parasite Cystoisospora suis and a reverse vaccinology approach to identify vaccine candidates.</title>
        <authorList>
            <person name="Palmieri N."/>
            <person name="Shrestha A."/>
            <person name="Ruttkowski B."/>
            <person name="Beck T."/>
            <person name="Vogl C."/>
            <person name="Tomley F."/>
            <person name="Blake D.P."/>
            <person name="Joachim A."/>
        </authorList>
    </citation>
    <scope>NUCLEOTIDE SEQUENCE [LARGE SCALE GENOMIC DNA]</scope>
    <source>
        <strain evidence="2 3">Wien I</strain>
    </source>
</reference>
<comment type="caution">
    <text evidence="2">The sequence shown here is derived from an EMBL/GenBank/DDBJ whole genome shotgun (WGS) entry which is preliminary data.</text>
</comment>
<feature type="region of interest" description="Disordered" evidence="1">
    <location>
        <begin position="954"/>
        <end position="996"/>
    </location>
</feature>
<feature type="region of interest" description="Disordered" evidence="1">
    <location>
        <begin position="884"/>
        <end position="928"/>
    </location>
</feature>
<feature type="compositionally biased region" description="Basic and acidic residues" evidence="1">
    <location>
        <begin position="337"/>
        <end position="348"/>
    </location>
</feature>
<sequence length="996" mass="107638">METGPVSEVAEPADSSRSVAPNTQEPARRWKTVSDILARLASTDFRKGFSAPAVITPSSIRSRADTLTTISRIPLFKTSTSFDIRSFSYPPGFDRTWQHADSLGYQRQENTGRQHGEGGVLGQHSLLQQGIRRRPTPPATHETSNSQAEHSAKKQESDGSSLLSGTASPRFAFPLIAVSSFSAFSSRPLSQLLSAEIAYTPKEKPPESRENNNSLGKEKMAAYESAGHGETTKGNISGEEKDVERSIVDVVQGYCTAALASAADFGVLALNEDLIRLVLREQHSVGVGYRAVKPLAKVADLDVKATSRPRVATPGQPEGAVLLEGADGRAAETTEFKEKLETKMKPVEGVKSTSPAPDSTTPCPTSRNSPPVTVPNNSVVPSQSPPKLPPARHRPRRSASCPSSPVTGNQKPKSIDVFLRRPLSLVGNGVLCRGVQGKKDRLFSARPTEQRGCSSRDTTSRKQSRLPPTADQHSCTEVAKPRSIEASVDPSLWEKALHDTDSPTWCGRRDFSDVVALPLTGANMKLEGYSNCDCVTLLKDTTSVDRSNRESSPEKRSQQVPRHEPEQQLSNLSLHPTENIQRTFVEQSCDQPPPIVEELVALEHLAHFLRSYGLTHPSHPVNGRSFEGTGDAEGGTEGQPSFSGRSLHVDLRRRSWFGPSSATKVDDTKFLPLRATQTQSPRARLRFSVSDRPCNGDAAHTPGDSCAAVRRQRDTPNRTWKRSDFDEPAAGNRSAQVAAEHVSCDEEYNIADGAGTAKGLEGEVHLSSFQLVAGGEWQEKPEDLRLKGKTASITDTLATTQTGDGAKGVAREVSLLPRGSRGAIKSYLSGRDAPLLGGAKVRRRTRPLTGTGGQMETFSPARQVRRSETGQAAAAETLRSDDAGCAVVSSPPSFPETRTRESLGQTAEDFQTTSPARPRRRTTATRTLDTTGLCTPARARHSDRRFTDGYAHARFAQHREDSGNRTAGVSQGSALQELSEEKGVPKAGGSPARGYR</sequence>
<protein>
    <submittedName>
        <fullName evidence="2">Uncharacterized protein</fullName>
    </submittedName>
</protein>
<proteinExistence type="predicted"/>
<keyword evidence="3" id="KW-1185">Reference proteome</keyword>
<dbReference type="VEuPathDB" id="ToxoDB:CSUI_009234"/>
<feature type="non-terminal residue" evidence="2">
    <location>
        <position position="996"/>
    </location>
</feature>
<dbReference type="EMBL" id="MIGC01005440">
    <property type="protein sequence ID" value="PHJ16947.1"/>
    <property type="molecule type" value="Genomic_DNA"/>
</dbReference>
<feature type="region of interest" description="Disordered" evidence="1">
    <location>
        <begin position="337"/>
        <end position="415"/>
    </location>
</feature>
<evidence type="ECO:0000313" key="3">
    <source>
        <dbReference type="Proteomes" id="UP000221165"/>
    </source>
</evidence>
<feature type="compositionally biased region" description="Polar residues" evidence="1">
    <location>
        <begin position="351"/>
        <end position="367"/>
    </location>
</feature>
<dbReference type="RefSeq" id="XP_067918672.1">
    <property type="nucleotide sequence ID" value="XM_068069350.1"/>
</dbReference>
<dbReference type="Proteomes" id="UP000221165">
    <property type="component" value="Unassembled WGS sequence"/>
</dbReference>
<feature type="region of interest" description="Disordered" evidence="1">
    <location>
        <begin position="689"/>
        <end position="734"/>
    </location>
</feature>
<feature type="region of interest" description="Disordered" evidence="1">
    <location>
        <begin position="1"/>
        <end position="28"/>
    </location>
</feature>
<feature type="region of interest" description="Disordered" evidence="1">
    <location>
        <begin position="616"/>
        <end position="645"/>
    </location>
</feature>
<organism evidence="2 3">
    <name type="scientific">Cystoisospora suis</name>
    <dbReference type="NCBI Taxonomy" id="483139"/>
    <lineage>
        <taxon>Eukaryota</taxon>
        <taxon>Sar</taxon>
        <taxon>Alveolata</taxon>
        <taxon>Apicomplexa</taxon>
        <taxon>Conoidasida</taxon>
        <taxon>Coccidia</taxon>
        <taxon>Eucoccidiorida</taxon>
        <taxon>Eimeriorina</taxon>
        <taxon>Sarcocystidae</taxon>
        <taxon>Cystoisospora</taxon>
    </lineage>
</organism>
<evidence type="ECO:0000256" key="1">
    <source>
        <dbReference type="SAM" id="MobiDB-lite"/>
    </source>
</evidence>
<feature type="region of interest" description="Disordered" evidence="1">
    <location>
        <begin position="543"/>
        <end position="574"/>
    </location>
</feature>
<feature type="region of interest" description="Disordered" evidence="1">
    <location>
        <begin position="845"/>
        <end position="866"/>
    </location>
</feature>
<accession>A0A2C6KHC1</accession>
<feature type="region of interest" description="Disordered" evidence="1">
    <location>
        <begin position="132"/>
        <end position="163"/>
    </location>
</feature>
<feature type="compositionally biased region" description="Polar residues" evidence="1">
    <location>
        <begin position="15"/>
        <end position="25"/>
    </location>
</feature>
<evidence type="ECO:0000313" key="2">
    <source>
        <dbReference type="EMBL" id="PHJ16947.1"/>
    </source>
</evidence>
<feature type="compositionally biased region" description="Polar residues" evidence="1">
    <location>
        <begin position="964"/>
        <end position="976"/>
    </location>
</feature>
<feature type="region of interest" description="Disordered" evidence="1">
    <location>
        <begin position="442"/>
        <end position="482"/>
    </location>
</feature>
<gene>
    <name evidence="2" type="ORF">CSUI_009234</name>
</gene>
<feature type="compositionally biased region" description="Basic and acidic residues" evidence="1">
    <location>
        <begin position="543"/>
        <end position="566"/>
    </location>
</feature>
<feature type="compositionally biased region" description="Basic and acidic residues" evidence="1">
    <location>
        <begin position="711"/>
        <end position="725"/>
    </location>
</feature>